<protein>
    <submittedName>
        <fullName evidence="2">Uncharacterized protein</fullName>
    </submittedName>
</protein>
<dbReference type="AlphaFoldDB" id="A0A5D2RUW9"/>
<dbReference type="EMBL" id="CM017610">
    <property type="protein sequence ID" value="TYI44182.1"/>
    <property type="molecule type" value="Genomic_DNA"/>
</dbReference>
<accession>A0A5D2RUW9</accession>
<sequence length="110" mass="11944">MAGIPLTIDLCMSPSKISKSTSTLKPKETTPTVFRSPGLVPNNLSSQEIEELALVSTNISVIFPLLSSLNLIFFVLGSSSTRTPPPSSTTSREQIPSTSRAFSIFFYIYI</sequence>
<name>A0A5D2RUW9_GOSTO</name>
<evidence type="ECO:0000256" key="1">
    <source>
        <dbReference type="SAM" id="MobiDB-lite"/>
    </source>
</evidence>
<keyword evidence="3" id="KW-1185">Reference proteome</keyword>
<organism evidence="2 3">
    <name type="scientific">Gossypium tomentosum</name>
    <name type="common">Hawaiian cotton</name>
    <name type="synonym">Gossypium sandvicense</name>
    <dbReference type="NCBI Taxonomy" id="34277"/>
    <lineage>
        <taxon>Eukaryota</taxon>
        <taxon>Viridiplantae</taxon>
        <taxon>Streptophyta</taxon>
        <taxon>Embryophyta</taxon>
        <taxon>Tracheophyta</taxon>
        <taxon>Spermatophyta</taxon>
        <taxon>Magnoliopsida</taxon>
        <taxon>eudicotyledons</taxon>
        <taxon>Gunneridae</taxon>
        <taxon>Pentapetalae</taxon>
        <taxon>rosids</taxon>
        <taxon>malvids</taxon>
        <taxon>Malvales</taxon>
        <taxon>Malvaceae</taxon>
        <taxon>Malvoideae</taxon>
        <taxon>Gossypium</taxon>
    </lineage>
</organism>
<proteinExistence type="predicted"/>
<feature type="compositionally biased region" description="Polar residues" evidence="1">
    <location>
        <begin position="17"/>
        <end position="33"/>
    </location>
</feature>
<feature type="region of interest" description="Disordered" evidence="1">
    <location>
        <begin position="17"/>
        <end position="36"/>
    </location>
</feature>
<evidence type="ECO:0000313" key="2">
    <source>
        <dbReference type="EMBL" id="TYI44182.1"/>
    </source>
</evidence>
<dbReference type="Proteomes" id="UP000322667">
    <property type="component" value="Chromosome A01"/>
</dbReference>
<evidence type="ECO:0000313" key="3">
    <source>
        <dbReference type="Proteomes" id="UP000322667"/>
    </source>
</evidence>
<reference evidence="2 3" key="1">
    <citation type="submission" date="2019-07" db="EMBL/GenBank/DDBJ databases">
        <title>WGS assembly of Gossypium tomentosum.</title>
        <authorList>
            <person name="Chen Z.J."/>
            <person name="Sreedasyam A."/>
            <person name="Ando A."/>
            <person name="Song Q."/>
            <person name="De L."/>
            <person name="Hulse-Kemp A."/>
            <person name="Ding M."/>
            <person name="Ye W."/>
            <person name="Kirkbride R."/>
            <person name="Jenkins J."/>
            <person name="Plott C."/>
            <person name="Lovell J."/>
            <person name="Lin Y.-M."/>
            <person name="Vaughn R."/>
            <person name="Liu B."/>
            <person name="Li W."/>
            <person name="Simpson S."/>
            <person name="Scheffler B."/>
            <person name="Saski C."/>
            <person name="Grover C."/>
            <person name="Hu G."/>
            <person name="Conover J."/>
            <person name="Carlson J."/>
            <person name="Shu S."/>
            <person name="Boston L."/>
            <person name="Williams M."/>
            <person name="Peterson D."/>
            <person name="Mcgee K."/>
            <person name="Jones D."/>
            <person name="Wendel J."/>
            <person name="Stelly D."/>
            <person name="Grimwood J."/>
            <person name="Schmutz J."/>
        </authorList>
    </citation>
    <scope>NUCLEOTIDE SEQUENCE [LARGE SCALE GENOMIC DNA]</scope>
    <source>
        <strain evidence="2">7179.01</strain>
    </source>
</reference>
<gene>
    <name evidence="2" type="ORF">ES332_A01G219300v1</name>
</gene>